<keyword evidence="8" id="KW-1185">Reference proteome</keyword>
<dbReference type="SUPFAM" id="SSF63748">
    <property type="entry name" value="Tudor/PWWP/MBT"/>
    <property type="match status" value="1"/>
</dbReference>
<dbReference type="InterPro" id="IPR021567">
    <property type="entry name" value="LEDGF_IBD"/>
</dbReference>
<dbReference type="Proteomes" id="UP001627154">
    <property type="component" value="Unassembled WGS sequence"/>
</dbReference>
<dbReference type="AlphaFoldDB" id="A0ABD2X3K1"/>
<feature type="compositionally biased region" description="Polar residues" evidence="5">
    <location>
        <begin position="114"/>
        <end position="126"/>
    </location>
</feature>
<dbReference type="Pfam" id="PF00855">
    <property type="entry name" value="PWWP"/>
    <property type="match status" value="1"/>
</dbReference>
<sequence length="497" mass="56805">MPSKLPKRFSVGERVFAKVRGYPPWPAKIENVTDPNSKQAKYHVHFYGTKEIGTCKIEDLFQYEENKEKFTKAVRRKFFQEGLQEIEEDIRRNPYPSSATRDSEAAENVPDNASEANDSTAYNDSSMGMDADHENDNLIIDEGDKKKSLKRKSQVLNTPDAPDLKKKRGRKSGIIALAESTPKQEIINDSLIEDNDNKAVSRSGRKIKPKRFHDGEEIILDTSRNEQTVKGKIKSKTDEISEMQDTPIPPLKKRLSVEKDGLTPNKAAEITAEKQNKINDICNRTLKIESQLIFLDTKIRSSLGLDEAHTEDCLEAMDQMYELEITPLMLKKHAQVVESIKRLRRYVGNLGKWELTEEETADFKEKAEKIQKKADIIYNKFKSLFTIPEDMTFWQYFSALHKQLRECTKDLTPDQYFATLIDPTENMELPKSTNDVKDEKVMKEENNVSLTSKNNISTDSSLDQCETKETEVADEAEKAEKVEKTETAETAETGETK</sequence>
<dbReference type="PANTHER" id="PTHR12550:SF70">
    <property type="entry name" value="JIL-1 ANCHORING AND STABILIZING PROTEIN, ISOFORM A"/>
    <property type="match status" value="1"/>
</dbReference>
<organism evidence="7 8">
    <name type="scientific">Trichogramma kaykai</name>
    <dbReference type="NCBI Taxonomy" id="54128"/>
    <lineage>
        <taxon>Eukaryota</taxon>
        <taxon>Metazoa</taxon>
        <taxon>Ecdysozoa</taxon>
        <taxon>Arthropoda</taxon>
        <taxon>Hexapoda</taxon>
        <taxon>Insecta</taxon>
        <taxon>Pterygota</taxon>
        <taxon>Neoptera</taxon>
        <taxon>Endopterygota</taxon>
        <taxon>Hymenoptera</taxon>
        <taxon>Apocrita</taxon>
        <taxon>Proctotrupomorpha</taxon>
        <taxon>Chalcidoidea</taxon>
        <taxon>Trichogrammatidae</taxon>
        <taxon>Trichogramma</taxon>
    </lineage>
</organism>
<feature type="domain" description="PWWP" evidence="6">
    <location>
        <begin position="11"/>
        <end position="66"/>
    </location>
</feature>
<dbReference type="SUPFAM" id="SSF140576">
    <property type="entry name" value="HIV integrase-binding domain"/>
    <property type="match status" value="1"/>
</dbReference>
<dbReference type="Gene3D" id="2.30.30.140">
    <property type="match status" value="1"/>
</dbReference>
<dbReference type="Gene3D" id="1.20.930.10">
    <property type="entry name" value="Conserved domain common to transcription factors TFIIS, elongin A, CRSP70"/>
    <property type="match status" value="1"/>
</dbReference>
<dbReference type="Pfam" id="PF11467">
    <property type="entry name" value="LEDGF"/>
    <property type="match status" value="1"/>
</dbReference>
<dbReference type="InterPro" id="IPR000313">
    <property type="entry name" value="PWWP_dom"/>
</dbReference>
<reference evidence="7 8" key="1">
    <citation type="journal article" date="2024" name="bioRxiv">
        <title>A reference genome for Trichogramma kaykai: A tiny desert-dwelling parasitoid wasp with competing sex-ratio distorters.</title>
        <authorList>
            <person name="Culotta J."/>
            <person name="Lindsey A.R."/>
        </authorList>
    </citation>
    <scope>NUCLEOTIDE SEQUENCE [LARGE SCALE GENOMIC DNA]</scope>
    <source>
        <strain evidence="7 8">KSX58</strain>
    </source>
</reference>
<proteinExistence type="inferred from homology"/>
<comment type="subcellular location">
    <subcellularLocation>
        <location evidence="1">Nucleus</location>
    </subcellularLocation>
</comment>
<comment type="similarity">
    <text evidence="2">Belongs to the HDGF family.</text>
</comment>
<feature type="compositionally biased region" description="Low complexity" evidence="5">
    <location>
        <begin position="488"/>
        <end position="497"/>
    </location>
</feature>
<dbReference type="PROSITE" id="PS50812">
    <property type="entry name" value="PWWP"/>
    <property type="match status" value="1"/>
</dbReference>
<feature type="compositionally biased region" description="Basic and acidic residues" evidence="5">
    <location>
        <begin position="223"/>
        <end position="239"/>
    </location>
</feature>
<feature type="region of interest" description="Disordered" evidence="5">
    <location>
        <begin position="89"/>
        <end position="168"/>
    </location>
</feature>
<keyword evidence="3" id="KW-0175">Coiled coil</keyword>
<dbReference type="CDD" id="cd05834">
    <property type="entry name" value="PWWP_HRP"/>
    <property type="match status" value="1"/>
</dbReference>
<evidence type="ECO:0000313" key="7">
    <source>
        <dbReference type="EMBL" id="KAL3399849.1"/>
    </source>
</evidence>
<evidence type="ECO:0000256" key="2">
    <source>
        <dbReference type="ARBA" id="ARBA00005309"/>
    </source>
</evidence>
<dbReference type="PANTHER" id="PTHR12550">
    <property type="entry name" value="HEPATOMA-DERIVED GROWTH FACTOR-RELATED"/>
    <property type="match status" value="1"/>
</dbReference>
<dbReference type="GO" id="GO:0005634">
    <property type="term" value="C:nucleus"/>
    <property type="evidence" value="ECO:0007669"/>
    <property type="project" value="UniProtKB-SubCell"/>
</dbReference>
<comment type="caution">
    <text evidence="7">The sequence shown here is derived from an EMBL/GenBank/DDBJ whole genome shotgun (WGS) entry which is preliminary data.</text>
</comment>
<feature type="compositionally biased region" description="Basic and acidic residues" evidence="5">
    <location>
        <begin position="130"/>
        <end position="146"/>
    </location>
</feature>
<evidence type="ECO:0000259" key="6">
    <source>
        <dbReference type="PROSITE" id="PS50812"/>
    </source>
</evidence>
<gene>
    <name evidence="7" type="ORF">TKK_007079</name>
</gene>
<name>A0ABD2X3K1_9HYME</name>
<feature type="compositionally biased region" description="Basic and acidic residues" evidence="5">
    <location>
        <begin position="465"/>
        <end position="487"/>
    </location>
</feature>
<accession>A0ABD2X3K1</accession>
<dbReference type="InterPro" id="IPR035441">
    <property type="entry name" value="TFIIS/LEDGF_dom_sf"/>
</dbReference>
<dbReference type="EMBL" id="JBJJXI010000055">
    <property type="protein sequence ID" value="KAL3399849.1"/>
    <property type="molecule type" value="Genomic_DNA"/>
</dbReference>
<protein>
    <recommendedName>
        <fullName evidence="6">PWWP domain-containing protein</fullName>
    </recommendedName>
</protein>
<evidence type="ECO:0000256" key="3">
    <source>
        <dbReference type="ARBA" id="ARBA00023054"/>
    </source>
</evidence>
<evidence type="ECO:0000256" key="1">
    <source>
        <dbReference type="ARBA" id="ARBA00004123"/>
    </source>
</evidence>
<dbReference type="InterPro" id="IPR036218">
    <property type="entry name" value="HIVI-bd_sf"/>
</dbReference>
<dbReference type="SMART" id="SM00293">
    <property type="entry name" value="PWWP"/>
    <property type="match status" value="1"/>
</dbReference>
<feature type="compositionally biased region" description="Polar residues" evidence="5">
    <location>
        <begin position="447"/>
        <end position="464"/>
    </location>
</feature>
<feature type="region of interest" description="Disordered" evidence="5">
    <location>
        <begin position="216"/>
        <end position="247"/>
    </location>
</feature>
<feature type="region of interest" description="Disordered" evidence="5">
    <location>
        <begin position="447"/>
        <end position="497"/>
    </location>
</feature>
<evidence type="ECO:0000256" key="4">
    <source>
        <dbReference type="ARBA" id="ARBA00023242"/>
    </source>
</evidence>
<evidence type="ECO:0000313" key="8">
    <source>
        <dbReference type="Proteomes" id="UP001627154"/>
    </source>
</evidence>
<evidence type="ECO:0000256" key="5">
    <source>
        <dbReference type="SAM" id="MobiDB-lite"/>
    </source>
</evidence>
<keyword evidence="4" id="KW-0539">Nucleus</keyword>